<dbReference type="AlphaFoldDB" id="A0A915I9W3"/>
<evidence type="ECO:0000313" key="3">
    <source>
        <dbReference type="WBParaSite" id="nRc.2.0.1.t10965-RA"/>
    </source>
</evidence>
<reference evidence="3" key="1">
    <citation type="submission" date="2022-11" db="UniProtKB">
        <authorList>
            <consortium name="WormBaseParasite"/>
        </authorList>
    </citation>
    <scope>IDENTIFICATION</scope>
</reference>
<evidence type="ECO:0000256" key="1">
    <source>
        <dbReference type="SAM" id="SignalP"/>
    </source>
</evidence>
<dbReference type="Proteomes" id="UP000887565">
    <property type="component" value="Unplaced"/>
</dbReference>
<sequence>MTSTIDRRKMGVPFVVLMLFLSLLQLQCDGQPCTAQDASMLKATKVLLGDGSTEVLQNTTHFNFNDTYNTNHDHKSYNT</sequence>
<feature type="chain" id="PRO_5037180711" evidence="1">
    <location>
        <begin position="31"/>
        <end position="79"/>
    </location>
</feature>
<accession>A0A915I9W3</accession>
<proteinExistence type="predicted"/>
<evidence type="ECO:0000313" key="2">
    <source>
        <dbReference type="Proteomes" id="UP000887565"/>
    </source>
</evidence>
<keyword evidence="2" id="KW-1185">Reference proteome</keyword>
<keyword evidence="1" id="KW-0732">Signal</keyword>
<name>A0A915I9W3_ROMCU</name>
<protein>
    <submittedName>
        <fullName evidence="3">Uncharacterized protein</fullName>
    </submittedName>
</protein>
<dbReference type="WBParaSite" id="nRc.2.0.1.t10965-RA">
    <property type="protein sequence ID" value="nRc.2.0.1.t10965-RA"/>
    <property type="gene ID" value="nRc.2.0.1.g10965"/>
</dbReference>
<feature type="signal peptide" evidence="1">
    <location>
        <begin position="1"/>
        <end position="30"/>
    </location>
</feature>
<organism evidence="2 3">
    <name type="scientific">Romanomermis culicivorax</name>
    <name type="common">Nematode worm</name>
    <dbReference type="NCBI Taxonomy" id="13658"/>
    <lineage>
        <taxon>Eukaryota</taxon>
        <taxon>Metazoa</taxon>
        <taxon>Ecdysozoa</taxon>
        <taxon>Nematoda</taxon>
        <taxon>Enoplea</taxon>
        <taxon>Dorylaimia</taxon>
        <taxon>Mermithida</taxon>
        <taxon>Mermithoidea</taxon>
        <taxon>Mermithidae</taxon>
        <taxon>Romanomermis</taxon>
    </lineage>
</organism>